<dbReference type="Pfam" id="PF01171">
    <property type="entry name" value="ATP_bind_3"/>
    <property type="match status" value="1"/>
</dbReference>
<dbReference type="GO" id="GO:0005737">
    <property type="term" value="C:cytoplasm"/>
    <property type="evidence" value="ECO:0007669"/>
    <property type="project" value="UniProtKB-SubCell"/>
</dbReference>
<dbReference type="GO" id="GO:0006400">
    <property type="term" value="P:tRNA modification"/>
    <property type="evidence" value="ECO:0007669"/>
    <property type="project" value="UniProtKB-UniRule"/>
</dbReference>
<evidence type="ECO:0000259" key="10">
    <source>
        <dbReference type="Pfam" id="PF09179"/>
    </source>
</evidence>
<evidence type="ECO:0000256" key="4">
    <source>
        <dbReference type="ARBA" id="ARBA00022741"/>
    </source>
</evidence>
<evidence type="ECO:0000259" key="9">
    <source>
        <dbReference type="Pfam" id="PF01171"/>
    </source>
</evidence>
<evidence type="ECO:0000256" key="7">
    <source>
        <dbReference type="HAMAP-Rule" id="MF_01161"/>
    </source>
</evidence>
<dbReference type="GO" id="GO:0032267">
    <property type="term" value="F:tRNA(Ile)-lysidine synthase activity"/>
    <property type="evidence" value="ECO:0007669"/>
    <property type="project" value="UniProtKB-EC"/>
</dbReference>
<organism evidence="11 12">
    <name type="scientific">Salana multivorans</name>
    <dbReference type="NCBI Taxonomy" id="120377"/>
    <lineage>
        <taxon>Bacteria</taxon>
        <taxon>Bacillati</taxon>
        <taxon>Actinomycetota</taxon>
        <taxon>Actinomycetes</taxon>
        <taxon>Micrococcales</taxon>
        <taxon>Beutenbergiaceae</taxon>
        <taxon>Salana</taxon>
    </lineage>
</organism>
<comment type="domain">
    <text evidence="7">The N-terminal region contains the highly conserved SGGXDS motif, predicted to be a P-loop motif involved in ATP binding.</text>
</comment>
<dbReference type="AlphaFoldDB" id="A0A3N2D8X9"/>
<dbReference type="Pfam" id="PF09179">
    <property type="entry name" value="TilS"/>
    <property type="match status" value="1"/>
</dbReference>
<dbReference type="InterPro" id="IPR015262">
    <property type="entry name" value="tRNA_Ile_lys_synt_subst-bd"/>
</dbReference>
<evidence type="ECO:0000256" key="2">
    <source>
        <dbReference type="ARBA" id="ARBA00022598"/>
    </source>
</evidence>
<evidence type="ECO:0000313" key="11">
    <source>
        <dbReference type="EMBL" id="ROR96162.1"/>
    </source>
</evidence>
<feature type="domain" description="tRNA(Ile)-lysidine/2-thiocytidine synthase N-terminal" evidence="9">
    <location>
        <begin position="31"/>
        <end position="199"/>
    </location>
</feature>
<keyword evidence="12" id="KW-1185">Reference proteome</keyword>
<dbReference type="Proteomes" id="UP000275356">
    <property type="component" value="Unassembled WGS sequence"/>
</dbReference>
<dbReference type="OrthoDB" id="5244702at2"/>
<dbReference type="Gene3D" id="3.40.50.620">
    <property type="entry name" value="HUPs"/>
    <property type="match status" value="1"/>
</dbReference>
<gene>
    <name evidence="7" type="primary">tilS</name>
    <name evidence="11" type="ORF">EDD28_0738</name>
</gene>
<comment type="subcellular location">
    <subcellularLocation>
        <location evidence="7">Cytoplasm</location>
    </subcellularLocation>
</comment>
<dbReference type="CDD" id="cd01992">
    <property type="entry name" value="TilS_N"/>
    <property type="match status" value="1"/>
</dbReference>
<dbReference type="InterPro" id="IPR014729">
    <property type="entry name" value="Rossmann-like_a/b/a_fold"/>
</dbReference>
<sequence>MPRLDPDVARTRSAVRAWLDAAPAHRDGLALVACSGGPDSLALAAALAFETRDGGTPAGAVVVDHGLQDGSAGVAQEAAARCRALGLDPVVVRRVAVEVAGGPEGAARSARYAAIEAVAAELATPGRPVHVLLAHTADDQAETVLLRLARGSGARSLAGMPAARGVLVRPLLGLRRAELRRACVAQGIAWWDDPTNAADGPLRRADGGDPPRAAVRHRVLPALADALGADPVPALARTADLLARDADLLDALAADVLAGARASARAGAHRRAPTGAPAGSGGPGGLDADDLDVAALAAAPAPLRLRALRSWLVAAGAPAGALGLAHVGGVDGLVTAWRGQRGVDVPGDLRVQRVTGAGEGARLRVVPRQAPVTRLGRDQRAAGQ</sequence>
<dbReference type="RefSeq" id="WP_123738381.1">
    <property type="nucleotide sequence ID" value="NZ_RKHQ01000001.1"/>
</dbReference>
<dbReference type="EC" id="6.3.4.19" evidence="7"/>
<dbReference type="InterPro" id="IPR012795">
    <property type="entry name" value="tRNA_Ile_lys_synt_N"/>
</dbReference>
<protein>
    <recommendedName>
        <fullName evidence="7">tRNA(Ile)-lysidine synthase</fullName>
        <ecNumber evidence="7">6.3.4.19</ecNumber>
    </recommendedName>
    <alternativeName>
        <fullName evidence="7">tRNA(Ile)-2-lysyl-cytidine synthase</fullName>
    </alternativeName>
    <alternativeName>
        <fullName evidence="7">tRNA(Ile)-lysidine synthetase</fullName>
    </alternativeName>
</protein>
<comment type="caution">
    <text evidence="11">The sequence shown here is derived from an EMBL/GenBank/DDBJ whole genome shotgun (WGS) entry which is preliminary data.</text>
</comment>
<keyword evidence="1 7" id="KW-0963">Cytoplasm</keyword>
<dbReference type="SUPFAM" id="SSF52402">
    <property type="entry name" value="Adenine nucleotide alpha hydrolases-like"/>
    <property type="match status" value="1"/>
</dbReference>
<name>A0A3N2D8X9_9MICO</name>
<dbReference type="InterPro" id="IPR011063">
    <property type="entry name" value="TilS/TtcA_N"/>
</dbReference>
<keyword evidence="5 7" id="KW-0067">ATP-binding</keyword>
<feature type="binding site" evidence="7">
    <location>
        <begin position="35"/>
        <end position="40"/>
    </location>
    <ligand>
        <name>ATP</name>
        <dbReference type="ChEBI" id="CHEBI:30616"/>
    </ligand>
</feature>
<evidence type="ECO:0000256" key="1">
    <source>
        <dbReference type="ARBA" id="ARBA00022490"/>
    </source>
</evidence>
<dbReference type="NCBIfam" id="TIGR02432">
    <property type="entry name" value="lysidine_TilS_N"/>
    <property type="match status" value="1"/>
</dbReference>
<comment type="similarity">
    <text evidence="7">Belongs to the tRNA(Ile)-lysidine synthase family.</text>
</comment>
<comment type="function">
    <text evidence="7">Ligates lysine onto the cytidine present at position 34 of the AUA codon-specific tRNA(Ile) that contains the anticodon CAU, in an ATP-dependent manner. Cytidine is converted to lysidine, thus changing the amino acid specificity of the tRNA from methionine to isoleucine.</text>
</comment>
<reference evidence="11 12" key="1">
    <citation type="submission" date="2018-11" db="EMBL/GenBank/DDBJ databases">
        <title>Sequencing the genomes of 1000 actinobacteria strains.</title>
        <authorList>
            <person name="Klenk H.-P."/>
        </authorList>
    </citation>
    <scope>NUCLEOTIDE SEQUENCE [LARGE SCALE GENOMIC DNA]</scope>
    <source>
        <strain evidence="11 12">DSM 13521</strain>
    </source>
</reference>
<comment type="catalytic activity">
    <reaction evidence="6 7">
        <text>cytidine(34) in tRNA(Ile2) + L-lysine + ATP = lysidine(34) in tRNA(Ile2) + AMP + diphosphate + H(+)</text>
        <dbReference type="Rhea" id="RHEA:43744"/>
        <dbReference type="Rhea" id="RHEA-COMP:10625"/>
        <dbReference type="Rhea" id="RHEA-COMP:10670"/>
        <dbReference type="ChEBI" id="CHEBI:15378"/>
        <dbReference type="ChEBI" id="CHEBI:30616"/>
        <dbReference type="ChEBI" id="CHEBI:32551"/>
        <dbReference type="ChEBI" id="CHEBI:33019"/>
        <dbReference type="ChEBI" id="CHEBI:82748"/>
        <dbReference type="ChEBI" id="CHEBI:83665"/>
        <dbReference type="ChEBI" id="CHEBI:456215"/>
        <dbReference type="EC" id="6.3.4.19"/>
    </reaction>
</comment>
<keyword evidence="2 7" id="KW-0436">Ligase</keyword>
<dbReference type="EMBL" id="RKHQ01000001">
    <property type="protein sequence ID" value="ROR96162.1"/>
    <property type="molecule type" value="Genomic_DNA"/>
</dbReference>
<feature type="region of interest" description="Disordered" evidence="8">
    <location>
        <begin position="265"/>
        <end position="284"/>
    </location>
</feature>
<evidence type="ECO:0000313" key="12">
    <source>
        <dbReference type="Proteomes" id="UP000275356"/>
    </source>
</evidence>
<dbReference type="PANTHER" id="PTHR43033">
    <property type="entry name" value="TRNA(ILE)-LYSIDINE SYNTHASE-RELATED"/>
    <property type="match status" value="1"/>
</dbReference>
<dbReference type="InterPro" id="IPR012094">
    <property type="entry name" value="tRNA_Ile_lys_synt"/>
</dbReference>
<dbReference type="PANTHER" id="PTHR43033:SF1">
    <property type="entry name" value="TRNA(ILE)-LYSIDINE SYNTHASE-RELATED"/>
    <property type="match status" value="1"/>
</dbReference>
<keyword evidence="3 7" id="KW-0819">tRNA processing</keyword>
<proteinExistence type="inferred from homology"/>
<evidence type="ECO:0000256" key="8">
    <source>
        <dbReference type="SAM" id="MobiDB-lite"/>
    </source>
</evidence>
<evidence type="ECO:0000256" key="3">
    <source>
        <dbReference type="ARBA" id="ARBA00022694"/>
    </source>
</evidence>
<dbReference type="HAMAP" id="MF_01161">
    <property type="entry name" value="tRNA_Ile_lys_synt"/>
    <property type="match status" value="1"/>
</dbReference>
<accession>A0A3N2D8X9</accession>
<dbReference type="GO" id="GO:0005524">
    <property type="term" value="F:ATP binding"/>
    <property type="evidence" value="ECO:0007669"/>
    <property type="project" value="UniProtKB-UniRule"/>
</dbReference>
<keyword evidence="4 7" id="KW-0547">Nucleotide-binding</keyword>
<dbReference type="SUPFAM" id="SSF82829">
    <property type="entry name" value="MesJ substrate recognition domain-like"/>
    <property type="match status" value="1"/>
</dbReference>
<feature type="domain" description="tRNA(Ile)-lysidine synthase substrate-binding" evidence="10">
    <location>
        <begin position="291"/>
        <end position="352"/>
    </location>
</feature>
<evidence type="ECO:0000256" key="5">
    <source>
        <dbReference type="ARBA" id="ARBA00022840"/>
    </source>
</evidence>
<evidence type="ECO:0000256" key="6">
    <source>
        <dbReference type="ARBA" id="ARBA00048539"/>
    </source>
</evidence>